<dbReference type="GO" id="GO:0016788">
    <property type="term" value="F:hydrolase activity, acting on ester bonds"/>
    <property type="evidence" value="ECO:0007669"/>
    <property type="project" value="UniProtKB-ARBA"/>
</dbReference>
<dbReference type="AlphaFoldDB" id="A0A934MK37"/>
<sequence length="196" mass="21206">MKLSMRLIAAAFVLTAATASAADIVIVGDSTGKGDGAQTSWATRLLEKLDGEYQVENLSRSRNSMAAILKSLETLPGGEERVVILYDRRNAGESVDEYMASLAEAKAKIGDDRLLILPQVPVSGGREDGLTLPVLLGINERLLTEFPENSFDAEVQAAFLEALAGDETRSDRIHRNDVGQEIEAGFIADWLQQAED</sequence>
<accession>A0A934MK37</accession>
<dbReference type="EMBL" id="JAEKMH010000002">
    <property type="protein sequence ID" value="MBJ3784713.1"/>
    <property type="molecule type" value="Genomic_DNA"/>
</dbReference>
<keyword evidence="2" id="KW-0378">Hydrolase</keyword>
<feature type="signal peptide" evidence="1">
    <location>
        <begin position="1"/>
        <end position="21"/>
    </location>
</feature>
<name>A0A934MK37_9HYPH</name>
<dbReference type="SUPFAM" id="SSF52266">
    <property type="entry name" value="SGNH hydrolase"/>
    <property type="match status" value="1"/>
</dbReference>
<evidence type="ECO:0000313" key="3">
    <source>
        <dbReference type="Proteomes" id="UP000602124"/>
    </source>
</evidence>
<evidence type="ECO:0000313" key="2">
    <source>
        <dbReference type="EMBL" id="MBJ3784713.1"/>
    </source>
</evidence>
<feature type="chain" id="PRO_5038084007" evidence="1">
    <location>
        <begin position="22"/>
        <end position="196"/>
    </location>
</feature>
<reference evidence="2" key="1">
    <citation type="submission" date="2020-12" db="EMBL/GenBank/DDBJ databases">
        <title>Devosia sp. MSA67 isolated from Mo River.</title>
        <authorList>
            <person name="Ma F."/>
            <person name="Zi Z."/>
        </authorList>
    </citation>
    <scope>NUCLEOTIDE SEQUENCE</scope>
    <source>
        <strain evidence="2">MSA67</strain>
    </source>
</reference>
<organism evidence="2 3">
    <name type="scientific">Devosia sediminis</name>
    <dbReference type="NCBI Taxonomy" id="2798801"/>
    <lineage>
        <taxon>Bacteria</taxon>
        <taxon>Pseudomonadati</taxon>
        <taxon>Pseudomonadota</taxon>
        <taxon>Alphaproteobacteria</taxon>
        <taxon>Hyphomicrobiales</taxon>
        <taxon>Devosiaceae</taxon>
        <taxon>Devosia</taxon>
    </lineage>
</organism>
<evidence type="ECO:0000256" key="1">
    <source>
        <dbReference type="SAM" id="SignalP"/>
    </source>
</evidence>
<keyword evidence="1" id="KW-0732">Signal</keyword>
<dbReference type="RefSeq" id="WP_198875949.1">
    <property type="nucleotide sequence ID" value="NZ_JAEKMH010000002.1"/>
</dbReference>
<comment type="caution">
    <text evidence="2">The sequence shown here is derived from an EMBL/GenBank/DDBJ whole genome shotgun (WGS) entry which is preliminary data.</text>
</comment>
<protein>
    <submittedName>
        <fullName evidence="2">SGNH/GDSL hydrolase family protein</fullName>
    </submittedName>
</protein>
<gene>
    <name evidence="2" type="ORF">JEQ47_08285</name>
</gene>
<proteinExistence type="predicted"/>
<dbReference type="Gene3D" id="3.40.50.1110">
    <property type="entry name" value="SGNH hydrolase"/>
    <property type="match status" value="1"/>
</dbReference>
<keyword evidence="3" id="KW-1185">Reference proteome</keyword>
<dbReference type="InterPro" id="IPR036514">
    <property type="entry name" value="SGNH_hydro_sf"/>
</dbReference>
<dbReference type="Proteomes" id="UP000602124">
    <property type="component" value="Unassembled WGS sequence"/>
</dbReference>